<feature type="region of interest" description="Disordered" evidence="1">
    <location>
        <begin position="1"/>
        <end position="32"/>
    </location>
</feature>
<evidence type="ECO:0000313" key="3">
    <source>
        <dbReference type="Proteomes" id="UP000265515"/>
    </source>
</evidence>
<dbReference type="Proteomes" id="UP000265515">
    <property type="component" value="Unassembled WGS sequence"/>
</dbReference>
<comment type="caution">
    <text evidence="2">The sequence shown here is derived from an EMBL/GenBank/DDBJ whole genome shotgun (WGS) entry which is preliminary data.</text>
</comment>
<evidence type="ECO:0000256" key="1">
    <source>
        <dbReference type="SAM" id="MobiDB-lite"/>
    </source>
</evidence>
<dbReference type="STRING" id="69332.A0A388LCW9"/>
<keyword evidence="3" id="KW-1185">Reference proteome</keyword>
<accession>A0A388LCW9</accession>
<feature type="region of interest" description="Disordered" evidence="1">
    <location>
        <begin position="206"/>
        <end position="240"/>
    </location>
</feature>
<sequence>MELPPGFQERLTKMISTREEQEEAVRRERESREEKEVLLQGVQKKILLLEQQSQALQEKTCRITGQTLQAKLDAEDASSRILSLLRSVQEQERVIRATRSEAEEKRGIYERASKETRGYEAAKREEMQGWEREVATAIARRNRAADAVAEAEKERRQGLDQVVAEVRTAEAAVRDSQQLLGQLKEEEEKLQAERAALGKRVEEVRRKREEEARHLAEAGQRKRQSIEEARKEKGKVEAQVDEAARRRHLLDRELEELKRRADERRRLLQQI</sequence>
<feature type="compositionally biased region" description="Basic and acidic residues" evidence="1">
    <location>
        <begin position="10"/>
        <end position="32"/>
    </location>
</feature>
<proteinExistence type="predicted"/>
<dbReference type="AlphaFoldDB" id="A0A388LCW9"/>
<dbReference type="EMBL" id="BFEA01000338">
    <property type="protein sequence ID" value="GBG80136.1"/>
    <property type="molecule type" value="Genomic_DNA"/>
</dbReference>
<organism evidence="2 3">
    <name type="scientific">Chara braunii</name>
    <name type="common">Braun's stonewort</name>
    <dbReference type="NCBI Taxonomy" id="69332"/>
    <lineage>
        <taxon>Eukaryota</taxon>
        <taxon>Viridiplantae</taxon>
        <taxon>Streptophyta</taxon>
        <taxon>Charophyceae</taxon>
        <taxon>Charales</taxon>
        <taxon>Characeae</taxon>
        <taxon>Chara</taxon>
    </lineage>
</organism>
<reference evidence="2 3" key="1">
    <citation type="journal article" date="2018" name="Cell">
        <title>The Chara Genome: Secondary Complexity and Implications for Plant Terrestrialization.</title>
        <authorList>
            <person name="Nishiyama T."/>
            <person name="Sakayama H."/>
            <person name="Vries J.D."/>
            <person name="Buschmann H."/>
            <person name="Saint-Marcoux D."/>
            <person name="Ullrich K.K."/>
            <person name="Haas F.B."/>
            <person name="Vanderstraeten L."/>
            <person name="Becker D."/>
            <person name="Lang D."/>
            <person name="Vosolsobe S."/>
            <person name="Rombauts S."/>
            <person name="Wilhelmsson P.K.I."/>
            <person name="Janitza P."/>
            <person name="Kern R."/>
            <person name="Heyl A."/>
            <person name="Rumpler F."/>
            <person name="Villalobos L.I.A.C."/>
            <person name="Clay J.M."/>
            <person name="Skokan R."/>
            <person name="Toyoda A."/>
            <person name="Suzuki Y."/>
            <person name="Kagoshima H."/>
            <person name="Schijlen E."/>
            <person name="Tajeshwar N."/>
            <person name="Catarino B."/>
            <person name="Hetherington A.J."/>
            <person name="Saltykova A."/>
            <person name="Bonnot C."/>
            <person name="Breuninger H."/>
            <person name="Symeonidi A."/>
            <person name="Radhakrishnan G.V."/>
            <person name="Van Nieuwerburgh F."/>
            <person name="Deforce D."/>
            <person name="Chang C."/>
            <person name="Karol K.G."/>
            <person name="Hedrich R."/>
            <person name="Ulvskov P."/>
            <person name="Glockner G."/>
            <person name="Delwiche C.F."/>
            <person name="Petrasek J."/>
            <person name="Van de Peer Y."/>
            <person name="Friml J."/>
            <person name="Beilby M."/>
            <person name="Dolan L."/>
            <person name="Kohara Y."/>
            <person name="Sugano S."/>
            <person name="Fujiyama A."/>
            <person name="Delaux P.-M."/>
            <person name="Quint M."/>
            <person name="TheiBen G."/>
            <person name="Hagemann M."/>
            <person name="Harholt J."/>
            <person name="Dunand C."/>
            <person name="Zachgo S."/>
            <person name="Langdale J."/>
            <person name="Maumus F."/>
            <person name="Straeten D.V.D."/>
            <person name="Gould S.B."/>
            <person name="Rensing S.A."/>
        </authorList>
    </citation>
    <scope>NUCLEOTIDE SEQUENCE [LARGE SCALE GENOMIC DNA]</scope>
    <source>
        <strain evidence="2 3">S276</strain>
    </source>
</reference>
<dbReference type="Gramene" id="GBG80136">
    <property type="protein sequence ID" value="GBG80136"/>
    <property type="gene ID" value="CBR_g30504"/>
</dbReference>
<name>A0A388LCW9_CHABU</name>
<gene>
    <name evidence="2" type="ORF">CBR_g30504</name>
</gene>
<protein>
    <submittedName>
        <fullName evidence="2">Uncharacterized protein</fullName>
    </submittedName>
</protein>
<evidence type="ECO:0000313" key="2">
    <source>
        <dbReference type="EMBL" id="GBG80136.1"/>
    </source>
</evidence>